<feature type="compositionally biased region" description="Polar residues" evidence="4">
    <location>
        <begin position="31"/>
        <end position="48"/>
    </location>
</feature>
<gene>
    <name evidence="6" type="primary">LOC106181739</name>
</gene>
<organism evidence="5 6">
    <name type="scientific">Lingula anatina</name>
    <name type="common">Brachiopod</name>
    <name type="synonym">Lingula unguis</name>
    <dbReference type="NCBI Taxonomy" id="7574"/>
    <lineage>
        <taxon>Eukaryota</taxon>
        <taxon>Metazoa</taxon>
        <taxon>Spiralia</taxon>
        <taxon>Lophotrochozoa</taxon>
        <taxon>Brachiopoda</taxon>
        <taxon>Linguliformea</taxon>
        <taxon>Lingulata</taxon>
        <taxon>Lingulida</taxon>
        <taxon>Linguloidea</taxon>
        <taxon>Lingulidae</taxon>
        <taxon>Lingula</taxon>
    </lineage>
</organism>
<proteinExistence type="inferred from homology"/>
<dbReference type="GO" id="GO:0045089">
    <property type="term" value="P:positive regulation of innate immune response"/>
    <property type="evidence" value="ECO:0007669"/>
    <property type="project" value="TreeGrafter"/>
</dbReference>
<dbReference type="STRING" id="7574.A0A1S3KGS5"/>
<feature type="region of interest" description="Disordered" evidence="4">
    <location>
        <begin position="75"/>
        <end position="108"/>
    </location>
</feature>
<dbReference type="PANTHER" id="PTHR13293">
    <property type="entry name" value="AKIRIN-RELATED"/>
    <property type="match status" value="1"/>
</dbReference>
<name>A0A1S3KGS5_LINAN</name>
<sequence length="183" mass="21074">MACATLKRSLDFDPLHSPRTPKRRRCIPMTMSPTTPNTKQQCSQSSFSDVAPKVTPEQIAANIQAEIKRLQHRRQLHMPPSPPPNTIHEQPADSTHQDQDASVQSSSTYFNALSPSKKEVPLFTFKQVSLICDRMLKEREAQIREEYDKVLTCKMAEQYEAFLKFNHDQIQRRFVEQPVSYVS</sequence>
<dbReference type="Proteomes" id="UP000085678">
    <property type="component" value="Unplaced"/>
</dbReference>
<keyword evidence="3" id="KW-0539">Nucleus</keyword>
<reference evidence="6" key="1">
    <citation type="submission" date="2025-08" db="UniProtKB">
        <authorList>
            <consortium name="RefSeq"/>
        </authorList>
    </citation>
    <scope>IDENTIFICATION</scope>
    <source>
        <tissue evidence="6">Gonads</tissue>
    </source>
</reference>
<dbReference type="InterPro" id="IPR024132">
    <property type="entry name" value="Akirin"/>
</dbReference>
<protein>
    <submittedName>
        <fullName evidence="6">Akirin-2</fullName>
    </submittedName>
</protein>
<evidence type="ECO:0000256" key="4">
    <source>
        <dbReference type="SAM" id="MobiDB-lite"/>
    </source>
</evidence>
<dbReference type="InParanoid" id="A0A1S3KGS5"/>
<feature type="region of interest" description="Disordered" evidence="4">
    <location>
        <begin position="7"/>
        <end position="51"/>
    </location>
</feature>
<dbReference type="AlphaFoldDB" id="A0A1S3KGS5"/>
<accession>A0A1S3KGS5</accession>
<evidence type="ECO:0000256" key="1">
    <source>
        <dbReference type="ARBA" id="ARBA00004123"/>
    </source>
</evidence>
<evidence type="ECO:0000313" key="6">
    <source>
        <dbReference type="RefSeq" id="XP_013421659.1"/>
    </source>
</evidence>
<dbReference type="FunCoup" id="A0A1S3KGS5">
    <property type="interactions" value="2248"/>
</dbReference>
<comment type="similarity">
    <text evidence="2">Belongs to the akirin family.</text>
</comment>
<dbReference type="GeneID" id="106181739"/>
<dbReference type="PANTHER" id="PTHR13293:SF6">
    <property type="entry name" value="AKIRIN-RELATED"/>
    <property type="match status" value="1"/>
</dbReference>
<dbReference type="GO" id="GO:0045944">
    <property type="term" value="P:positive regulation of transcription by RNA polymerase II"/>
    <property type="evidence" value="ECO:0007669"/>
    <property type="project" value="TreeGrafter"/>
</dbReference>
<dbReference type="OrthoDB" id="10039914at2759"/>
<evidence type="ECO:0000256" key="3">
    <source>
        <dbReference type="ARBA" id="ARBA00023242"/>
    </source>
</evidence>
<dbReference type="GO" id="GO:0005634">
    <property type="term" value="C:nucleus"/>
    <property type="evidence" value="ECO:0007669"/>
    <property type="project" value="UniProtKB-SubCell"/>
</dbReference>
<dbReference type="RefSeq" id="XP_013421659.1">
    <property type="nucleotide sequence ID" value="XM_013566205.1"/>
</dbReference>
<comment type="subcellular location">
    <subcellularLocation>
        <location evidence="1">Nucleus</location>
    </subcellularLocation>
</comment>
<dbReference type="KEGG" id="lak:106181739"/>
<keyword evidence="5" id="KW-1185">Reference proteome</keyword>
<dbReference type="GO" id="GO:0000785">
    <property type="term" value="C:chromatin"/>
    <property type="evidence" value="ECO:0007669"/>
    <property type="project" value="TreeGrafter"/>
</dbReference>
<evidence type="ECO:0000256" key="2">
    <source>
        <dbReference type="ARBA" id="ARBA00005625"/>
    </source>
</evidence>
<dbReference type="GO" id="GO:0003712">
    <property type="term" value="F:transcription coregulator activity"/>
    <property type="evidence" value="ECO:0007669"/>
    <property type="project" value="TreeGrafter"/>
</dbReference>
<dbReference type="CDD" id="cd22240">
    <property type="entry name" value="akirin"/>
    <property type="match status" value="1"/>
</dbReference>
<evidence type="ECO:0000313" key="5">
    <source>
        <dbReference type="Proteomes" id="UP000085678"/>
    </source>
</evidence>